<proteinExistence type="predicted"/>
<evidence type="ECO:0008006" key="4">
    <source>
        <dbReference type="Google" id="ProtNLM"/>
    </source>
</evidence>
<sequence length="191" mass="20692">MSSLDFRQISYGSGRNNAERIFRAAISAFCCLPRPSRKEVQQLDDLTLGLYEAVSVSGLRFASSALSDCSPAPGGLVRRLCNESVDIAAPLLLRSPLLGDPDLIALIGRHGAGHARAIARRDSLNPVIAQLIGKIAQKADAAQKRDTPAPAPRPTPIEEMRLRLRNLMQEEARRAANDHPLPNNGDLARTL</sequence>
<dbReference type="STRING" id="472175.EL18_01703"/>
<organism evidence="2 3">
    <name type="scientific">Nitratireductor basaltis</name>
    <dbReference type="NCBI Taxonomy" id="472175"/>
    <lineage>
        <taxon>Bacteria</taxon>
        <taxon>Pseudomonadati</taxon>
        <taxon>Pseudomonadota</taxon>
        <taxon>Alphaproteobacteria</taxon>
        <taxon>Hyphomicrobiales</taxon>
        <taxon>Phyllobacteriaceae</taxon>
        <taxon>Nitratireductor</taxon>
    </lineage>
</organism>
<evidence type="ECO:0000256" key="1">
    <source>
        <dbReference type="SAM" id="MobiDB-lite"/>
    </source>
</evidence>
<dbReference type="EMBL" id="JMQM01000001">
    <property type="protein sequence ID" value="KFB10665.1"/>
    <property type="molecule type" value="Genomic_DNA"/>
</dbReference>
<feature type="region of interest" description="Disordered" evidence="1">
    <location>
        <begin position="172"/>
        <end position="191"/>
    </location>
</feature>
<dbReference type="PATRIC" id="fig|472175.3.peg.1710"/>
<dbReference type="OrthoDB" id="8437243at2"/>
<keyword evidence="3" id="KW-1185">Reference proteome</keyword>
<dbReference type="Proteomes" id="UP000053675">
    <property type="component" value="Unassembled WGS sequence"/>
</dbReference>
<protein>
    <recommendedName>
        <fullName evidence="4">DUF2336 domain-containing protein</fullName>
    </recommendedName>
</protein>
<gene>
    <name evidence="2" type="ORF">EL18_01703</name>
</gene>
<evidence type="ECO:0000313" key="3">
    <source>
        <dbReference type="Proteomes" id="UP000053675"/>
    </source>
</evidence>
<feature type="region of interest" description="Disordered" evidence="1">
    <location>
        <begin position="139"/>
        <end position="158"/>
    </location>
</feature>
<comment type="caution">
    <text evidence="2">The sequence shown here is derived from an EMBL/GenBank/DDBJ whole genome shotgun (WGS) entry which is preliminary data.</text>
</comment>
<dbReference type="eggNOG" id="COG5330">
    <property type="taxonomic scope" value="Bacteria"/>
</dbReference>
<dbReference type="Pfam" id="PF10098">
    <property type="entry name" value="DUF2336"/>
    <property type="match status" value="1"/>
</dbReference>
<evidence type="ECO:0000313" key="2">
    <source>
        <dbReference type="EMBL" id="KFB10665.1"/>
    </source>
</evidence>
<accession>A0A084UCH9</accession>
<dbReference type="InterPro" id="IPR019285">
    <property type="entry name" value="DUF2336"/>
</dbReference>
<name>A0A084UCH9_9HYPH</name>
<dbReference type="AlphaFoldDB" id="A0A084UCH9"/>
<reference evidence="2 3" key="1">
    <citation type="submission" date="2014-05" db="EMBL/GenBank/DDBJ databases">
        <title>Draft Genome Sequence of Nitratireductor basaltis Strain UMTGB225, A Marine Bacterium Isolated from Green Barrel Tunicate.</title>
        <authorList>
            <person name="Gan H.Y."/>
        </authorList>
    </citation>
    <scope>NUCLEOTIDE SEQUENCE [LARGE SCALE GENOMIC DNA]</scope>
    <source>
        <strain evidence="2 3">UMTGB225</strain>
    </source>
</reference>